<organism evidence="6 7">
    <name type="scientific">Deferribacter desulfuricans (strain DSM 14783 / JCM 11476 / NBRC 101012 / SSM1)</name>
    <dbReference type="NCBI Taxonomy" id="639282"/>
    <lineage>
        <taxon>Bacteria</taxon>
        <taxon>Pseudomonadati</taxon>
        <taxon>Deferribacterota</taxon>
        <taxon>Deferribacteres</taxon>
        <taxon>Deferribacterales</taxon>
        <taxon>Deferribacteraceae</taxon>
        <taxon>Deferribacter</taxon>
    </lineage>
</organism>
<dbReference type="OrthoDB" id="9784009at2"/>
<dbReference type="InterPro" id="IPR051453">
    <property type="entry name" value="MBL_Glyoxalase_II"/>
</dbReference>
<protein>
    <submittedName>
        <fullName evidence="6">Metallo-beta-lactamase family protein</fullName>
    </submittedName>
</protein>
<dbReference type="eggNOG" id="COG0491">
    <property type="taxonomic scope" value="Bacteria"/>
</dbReference>
<accession>D3PE58</accession>
<dbReference type="Pfam" id="PF00753">
    <property type="entry name" value="Lactamase_B"/>
    <property type="match status" value="1"/>
</dbReference>
<dbReference type="InterPro" id="IPR036866">
    <property type="entry name" value="RibonucZ/Hydroxyglut_hydro"/>
</dbReference>
<dbReference type="KEGG" id="ddf:DEFDS_1420"/>
<dbReference type="SMART" id="SM00849">
    <property type="entry name" value="Lactamase_B"/>
    <property type="match status" value="1"/>
</dbReference>
<dbReference type="GO" id="GO:0046872">
    <property type="term" value="F:metal ion binding"/>
    <property type="evidence" value="ECO:0007669"/>
    <property type="project" value="UniProtKB-KW"/>
</dbReference>
<dbReference type="RefSeq" id="WP_013008127.1">
    <property type="nucleotide sequence ID" value="NC_013939.1"/>
</dbReference>
<dbReference type="PANTHER" id="PTHR46233:SF3">
    <property type="entry name" value="HYDROXYACYLGLUTATHIONE HYDROLASE GLOC"/>
    <property type="match status" value="1"/>
</dbReference>
<keyword evidence="3" id="KW-0378">Hydrolase</keyword>
<evidence type="ECO:0000256" key="2">
    <source>
        <dbReference type="ARBA" id="ARBA00022723"/>
    </source>
</evidence>
<evidence type="ECO:0000313" key="7">
    <source>
        <dbReference type="Proteomes" id="UP000001520"/>
    </source>
</evidence>
<dbReference type="EMBL" id="AP011529">
    <property type="protein sequence ID" value="BAI80881.1"/>
    <property type="molecule type" value="Genomic_DNA"/>
</dbReference>
<dbReference type="STRING" id="639282.DEFDS_1420"/>
<evidence type="ECO:0000256" key="1">
    <source>
        <dbReference type="ARBA" id="ARBA00001947"/>
    </source>
</evidence>
<dbReference type="Proteomes" id="UP000001520">
    <property type="component" value="Chromosome"/>
</dbReference>
<keyword evidence="4" id="KW-0862">Zinc</keyword>
<evidence type="ECO:0000259" key="5">
    <source>
        <dbReference type="SMART" id="SM00849"/>
    </source>
</evidence>
<dbReference type="AlphaFoldDB" id="D3PE58"/>
<sequence length="208" mass="23009">MKIDVVIVGDLYVNCYIISKNKDAIIIDPGSDFEKIKSFIDSNGLKPLAIVNTHGHFDHVGAIEDLKSEYNIPLYMHEGDEFLLKNAVEHASMFGIFGIKSSNIDNYLEDNQLLDFGDIKLKVLHTPGHSPGGVSLYLGEAKVVFTGDTLFKDSVGRTDFPYADFNTLANSIKNKLYVLDDDVTVYPGHGPSSTIGYEKKMNAFVRLG</sequence>
<name>D3PE58_DEFDS</name>
<evidence type="ECO:0000256" key="4">
    <source>
        <dbReference type="ARBA" id="ARBA00022833"/>
    </source>
</evidence>
<dbReference type="CDD" id="cd06262">
    <property type="entry name" value="metallo-hydrolase-like_MBL-fold"/>
    <property type="match status" value="1"/>
</dbReference>
<keyword evidence="7" id="KW-1185">Reference proteome</keyword>
<comment type="cofactor">
    <cofactor evidence="1">
        <name>Zn(2+)</name>
        <dbReference type="ChEBI" id="CHEBI:29105"/>
    </cofactor>
</comment>
<evidence type="ECO:0000256" key="3">
    <source>
        <dbReference type="ARBA" id="ARBA00022801"/>
    </source>
</evidence>
<dbReference type="Gene3D" id="3.60.15.10">
    <property type="entry name" value="Ribonuclease Z/Hydroxyacylglutathione hydrolase-like"/>
    <property type="match status" value="1"/>
</dbReference>
<feature type="domain" description="Metallo-beta-lactamase" evidence="5">
    <location>
        <begin position="12"/>
        <end position="189"/>
    </location>
</feature>
<keyword evidence="2" id="KW-0479">Metal-binding</keyword>
<evidence type="ECO:0000313" key="6">
    <source>
        <dbReference type="EMBL" id="BAI80881.1"/>
    </source>
</evidence>
<dbReference type="PANTHER" id="PTHR46233">
    <property type="entry name" value="HYDROXYACYLGLUTATHIONE HYDROLASE GLOC"/>
    <property type="match status" value="1"/>
</dbReference>
<dbReference type="InterPro" id="IPR001279">
    <property type="entry name" value="Metallo-B-lactamas"/>
</dbReference>
<dbReference type="SUPFAM" id="SSF56281">
    <property type="entry name" value="Metallo-hydrolase/oxidoreductase"/>
    <property type="match status" value="1"/>
</dbReference>
<dbReference type="HOGENOM" id="CLU_030571_5_3_0"/>
<gene>
    <name evidence="6" type="ordered locus">DEFDS_1420</name>
</gene>
<reference evidence="6 7" key="1">
    <citation type="journal article" date="2010" name="DNA Res.">
        <title>Bacterial lifestyle in a deep-sea hydrothermal vent chimney revealed by the genome sequence of the thermophilic bacterium Deferribacter desulfuricans SSM1.</title>
        <authorList>
            <person name="Takaki Y."/>
            <person name="Shimamura S."/>
            <person name="Nakagawa S."/>
            <person name="Fukuhara Y."/>
            <person name="Horikawa H."/>
            <person name="Ankai A."/>
            <person name="Harada T."/>
            <person name="Hosoyama A."/>
            <person name="Oguchi A."/>
            <person name="Fukui S."/>
            <person name="Fujita N."/>
            <person name="Takami H."/>
            <person name="Takai K."/>
        </authorList>
    </citation>
    <scope>NUCLEOTIDE SEQUENCE [LARGE SCALE GENOMIC DNA]</scope>
    <source>
        <strain evidence="7">DSM 14783 / JCM 11476 / NBRC 101012 / SSM1</strain>
    </source>
</reference>
<proteinExistence type="predicted"/>
<dbReference type="GO" id="GO:0016787">
    <property type="term" value="F:hydrolase activity"/>
    <property type="evidence" value="ECO:0007669"/>
    <property type="project" value="UniProtKB-KW"/>
</dbReference>